<dbReference type="SUPFAM" id="SSF143422">
    <property type="entry name" value="Transposase IS200-like"/>
    <property type="match status" value="1"/>
</dbReference>
<dbReference type="PANTHER" id="PTHR34322">
    <property type="entry name" value="TRANSPOSASE, Y1_TNP DOMAIN-CONTAINING"/>
    <property type="match status" value="1"/>
</dbReference>
<gene>
    <name evidence="2" type="ORF">M0M57_08675</name>
</gene>
<accession>A0ABY4KDY6</accession>
<dbReference type="SMART" id="SM01321">
    <property type="entry name" value="Y1_Tnp"/>
    <property type="match status" value="1"/>
</dbReference>
<protein>
    <recommendedName>
        <fullName evidence="1">Transposase IS200-like domain-containing protein</fullName>
    </recommendedName>
</protein>
<dbReference type="Proteomes" id="UP000830583">
    <property type="component" value="Chromosome"/>
</dbReference>
<dbReference type="InterPro" id="IPR002686">
    <property type="entry name" value="Transposase_17"/>
</dbReference>
<name>A0ABY4KDY6_9FLAO</name>
<keyword evidence="3" id="KW-1185">Reference proteome</keyword>
<dbReference type="PANTHER" id="PTHR34322:SF2">
    <property type="entry name" value="TRANSPOSASE IS200-LIKE DOMAIN-CONTAINING PROTEIN"/>
    <property type="match status" value="1"/>
</dbReference>
<dbReference type="InterPro" id="IPR036515">
    <property type="entry name" value="Transposase_17_sf"/>
</dbReference>
<dbReference type="EMBL" id="CP096205">
    <property type="protein sequence ID" value="UPQ77707.1"/>
    <property type="molecule type" value="Genomic_DNA"/>
</dbReference>
<feature type="domain" description="Transposase IS200-like" evidence="1">
    <location>
        <begin position="10"/>
        <end position="148"/>
    </location>
</feature>
<dbReference type="RefSeq" id="WP_248432613.1">
    <property type="nucleotide sequence ID" value="NZ_CP096205.1"/>
</dbReference>
<sequence length="204" mass="24471">MSNIICDTLESGHFYHIYNRGVNSCSVFIDEENYFFFLSRFKKYLSDFIEVYAYCLMPNHFHFLIRVKNLNSDSFVKVQNFDKALQENGLHSNDSLVSKQFAKLFSSYTQAFNKVQNRHGALFESPFKRKRIENDEYLRNLILYIHRNPIDLNQNFETYKFSSYKAIISDLRTDIKKQLVIERFDNMDNFIYLHKNPPKLNFNF</sequence>
<reference evidence="2" key="1">
    <citation type="submission" date="2022-04" db="EMBL/GenBank/DDBJ databases">
        <title>Consumption of N2O by Flavobacterium azooxidireducens sp. nov. isolated from Decomposing Leaf Litter of Phragmites australis (Cav.).</title>
        <authorList>
            <person name="Behrendt U."/>
            <person name="Spanner T."/>
            <person name="Augustin J."/>
            <person name="Horn M.A."/>
            <person name="Kolb S."/>
            <person name="Ulrich A."/>
        </authorList>
    </citation>
    <scope>NUCLEOTIDE SEQUENCE</scope>
    <source>
        <strain evidence="2">IGB 4-14</strain>
    </source>
</reference>
<organism evidence="2 3">
    <name type="scientific">Flavobacterium azooxidireducens</name>
    <dbReference type="NCBI Taxonomy" id="1871076"/>
    <lineage>
        <taxon>Bacteria</taxon>
        <taxon>Pseudomonadati</taxon>
        <taxon>Bacteroidota</taxon>
        <taxon>Flavobacteriia</taxon>
        <taxon>Flavobacteriales</taxon>
        <taxon>Flavobacteriaceae</taxon>
        <taxon>Flavobacterium</taxon>
    </lineage>
</organism>
<dbReference type="Gene3D" id="3.30.70.1290">
    <property type="entry name" value="Transposase IS200-like"/>
    <property type="match status" value="1"/>
</dbReference>
<evidence type="ECO:0000259" key="1">
    <source>
        <dbReference type="SMART" id="SM01321"/>
    </source>
</evidence>
<proteinExistence type="predicted"/>
<evidence type="ECO:0000313" key="3">
    <source>
        <dbReference type="Proteomes" id="UP000830583"/>
    </source>
</evidence>
<evidence type="ECO:0000313" key="2">
    <source>
        <dbReference type="EMBL" id="UPQ77707.1"/>
    </source>
</evidence>